<dbReference type="Gene3D" id="3.40.50.1240">
    <property type="entry name" value="Phosphoglycerate mutase-like"/>
    <property type="match status" value="1"/>
</dbReference>
<dbReference type="InterPro" id="IPR013078">
    <property type="entry name" value="His_Pase_superF_clade-1"/>
</dbReference>
<proteinExistence type="predicted"/>
<sequence length="40" mass="4471">MTHILLVRHAENNYTQTGKLAGWIKGVHLNDVGRLQATTL</sequence>
<gene>
    <name evidence="1" type="ORF">METZ01_LOCUS481611</name>
</gene>
<dbReference type="EMBL" id="UINC01206909">
    <property type="protein sequence ID" value="SVE28757.1"/>
    <property type="molecule type" value="Genomic_DNA"/>
</dbReference>
<reference evidence="1" key="1">
    <citation type="submission" date="2018-05" db="EMBL/GenBank/DDBJ databases">
        <authorList>
            <person name="Lanie J.A."/>
            <person name="Ng W.-L."/>
            <person name="Kazmierczak K.M."/>
            <person name="Andrzejewski T.M."/>
            <person name="Davidsen T.M."/>
            <person name="Wayne K.J."/>
            <person name="Tettelin H."/>
            <person name="Glass J.I."/>
            <person name="Rusch D."/>
            <person name="Podicherti R."/>
            <person name="Tsui H.-C.T."/>
            <person name="Winkler M.E."/>
        </authorList>
    </citation>
    <scope>NUCLEOTIDE SEQUENCE</scope>
</reference>
<feature type="non-terminal residue" evidence="1">
    <location>
        <position position="40"/>
    </location>
</feature>
<dbReference type="InterPro" id="IPR029033">
    <property type="entry name" value="His_PPase_superfam"/>
</dbReference>
<dbReference type="SUPFAM" id="SSF53254">
    <property type="entry name" value="Phosphoglycerate mutase-like"/>
    <property type="match status" value="1"/>
</dbReference>
<dbReference type="Pfam" id="PF00300">
    <property type="entry name" value="His_Phos_1"/>
    <property type="match status" value="1"/>
</dbReference>
<organism evidence="1">
    <name type="scientific">marine metagenome</name>
    <dbReference type="NCBI Taxonomy" id="408172"/>
    <lineage>
        <taxon>unclassified sequences</taxon>
        <taxon>metagenomes</taxon>
        <taxon>ecological metagenomes</taxon>
    </lineage>
</organism>
<name>A0A383C8N1_9ZZZZ</name>
<accession>A0A383C8N1</accession>
<dbReference type="AlphaFoldDB" id="A0A383C8N1"/>
<evidence type="ECO:0000313" key="1">
    <source>
        <dbReference type="EMBL" id="SVE28757.1"/>
    </source>
</evidence>
<protein>
    <submittedName>
        <fullName evidence="1">Uncharacterized protein</fullName>
    </submittedName>
</protein>